<gene>
    <name evidence="3" type="ORF">ECRASSUSDP1_LOCUS173</name>
</gene>
<keyword evidence="1" id="KW-0175">Coiled coil</keyword>
<name>A0AAD1X626_EUPCR</name>
<protein>
    <submittedName>
        <fullName evidence="3">Uncharacterized protein</fullName>
    </submittedName>
</protein>
<evidence type="ECO:0000313" key="4">
    <source>
        <dbReference type="Proteomes" id="UP001295684"/>
    </source>
</evidence>
<proteinExistence type="predicted"/>
<dbReference type="Proteomes" id="UP001295684">
    <property type="component" value="Unassembled WGS sequence"/>
</dbReference>
<keyword evidence="4" id="KW-1185">Reference proteome</keyword>
<evidence type="ECO:0000256" key="2">
    <source>
        <dbReference type="SAM" id="MobiDB-lite"/>
    </source>
</evidence>
<reference evidence="3" key="1">
    <citation type="submission" date="2023-07" db="EMBL/GenBank/DDBJ databases">
        <authorList>
            <consortium name="AG Swart"/>
            <person name="Singh M."/>
            <person name="Singh A."/>
            <person name="Seah K."/>
            <person name="Emmerich C."/>
        </authorList>
    </citation>
    <scope>NUCLEOTIDE SEQUENCE</scope>
    <source>
        <strain evidence="3">DP1</strain>
    </source>
</reference>
<feature type="compositionally biased region" description="Basic and acidic residues" evidence="2">
    <location>
        <begin position="120"/>
        <end position="133"/>
    </location>
</feature>
<evidence type="ECO:0000256" key="1">
    <source>
        <dbReference type="SAM" id="Coils"/>
    </source>
</evidence>
<organism evidence="3 4">
    <name type="scientific">Euplotes crassus</name>
    <dbReference type="NCBI Taxonomy" id="5936"/>
    <lineage>
        <taxon>Eukaryota</taxon>
        <taxon>Sar</taxon>
        <taxon>Alveolata</taxon>
        <taxon>Ciliophora</taxon>
        <taxon>Intramacronucleata</taxon>
        <taxon>Spirotrichea</taxon>
        <taxon>Hypotrichia</taxon>
        <taxon>Euplotida</taxon>
        <taxon>Euplotidae</taxon>
        <taxon>Moneuplotes</taxon>
    </lineage>
</organism>
<dbReference type="AlphaFoldDB" id="A0AAD1X626"/>
<dbReference type="EMBL" id="CAMPGE010000167">
    <property type="protein sequence ID" value="CAI2358890.1"/>
    <property type="molecule type" value="Genomic_DNA"/>
</dbReference>
<evidence type="ECO:0000313" key="3">
    <source>
        <dbReference type="EMBL" id="CAI2358890.1"/>
    </source>
</evidence>
<sequence length="181" mass="21046">MGCSGSSNNRTKVIKKQTQYKGMFRDRVVEDVDKRKRIIKKYMERVESIEKELNALEANKDPNTQKTREELQETQKTLIDKIEIQEDIVHKIIVRLRIVESPQPETPKLEQAKEVQSTSHGDKRRDMLLENSHKFIKNPSLGSPRSKLDPLEIDSAPIEVEQRPRIIETRTAANQMEMARV</sequence>
<feature type="region of interest" description="Disordered" evidence="2">
    <location>
        <begin position="103"/>
        <end position="150"/>
    </location>
</feature>
<feature type="coiled-coil region" evidence="1">
    <location>
        <begin position="32"/>
        <end position="59"/>
    </location>
</feature>
<accession>A0AAD1X626</accession>
<comment type="caution">
    <text evidence="3">The sequence shown here is derived from an EMBL/GenBank/DDBJ whole genome shotgun (WGS) entry which is preliminary data.</text>
</comment>